<gene>
    <name evidence="9" type="ORF">IAA63_11445</name>
</gene>
<name>A0A9D1T6U6_9FIRM</name>
<dbReference type="EMBL" id="DVON01000242">
    <property type="protein sequence ID" value="HIV13737.1"/>
    <property type="molecule type" value="Genomic_DNA"/>
</dbReference>
<accession>A0A9D1T6U6</accession>
<dbReference type="SMART" id="SM00631">
    <property type="entry name" value="Zn_pept"/>
    <property type="match status" value="1"/>
</dbReference>
<dbReference type="GO" id="GO:0008270">
    <property type="term" value="F:zinc ion binding"/>
    <property type="evidence" value="ECO:0007669"/>
    <property type="project" value="InterPro"/>
</dbReference>
<dbReference type="Proteomes" id="UP000886723">
    <property type="component" value="Unassembled WGS sequence"/>
</dbReference>
<comment type="caution">
    <text evidence="9">The sequence shown here is derived from an EMBL/GenBank/DDBJ whole genome shotgun (WGS) entry which is preliminary data.</text>
</comment>
<dbReference type="PANTHER" id="PTHR11705">
    <property type="entry name" value="PROTEASE FAMILY M14 CARBOXYPEPTIDASE A,B"/>
    <property type="match status" value="1"/>
</dbReference>
<keyword evidence="3" id="KW-0645">Protease</keyword>
<evidence type="ECO:0000313" key="10">
    <source>
        <dbReference type="Proteomes" id="UP000886723"/>
    </source>
</evidence>
<dbReference type="PANTHER" id="PTHR11705:SF143">
    <property type="entry name" value="SLL0236 PROTEIN"/>
    <property type="match status" value="1"/>
</dbReference>
<comment type="cofactor">
    <cofactor evidence="1">
        <name>Zn(2+)</name>
        <dbReference type="ChEBI" id="CHEBI:29105"/>
    </cofactor>
</comment>
<dbReference type="InterPro" id="IPR000834">
    <property type="entry name" value="Peptidase_M14"/>
</dbReference>
<keyword evidence="5" id="KW-0862">Zinc</keyword>
<dbReference type="PROSITE" id="PS52035">
    <property type="entry name" value="PEPTIDASE_M14"/>
    <property type="match status" value="1"/>
</dbReference>
<comment type="caution">
    <text evidence="7">Lacks conserved residue(s) required for the propagation of feature annotation.</text>
</comment>
<keyword evidence="6" id="KW-0482">Metalloprotease</keyword>
<evidence type="ECO:0000256" key="7">
    <source>
        <dbReference type="PROSITE-ProRule" id="PRU01379"/>
    </source>
</evidence>
<dbReference type="GO" id="GO:0006508">
    <property type="term" value="P:proteolysis"/>
    <property type="evidence" value="ECO:0007669"/>
    <property type="project" value="UniProtKB-KW"/>
</dbReference>
<sequence>MIALNRRYSYEDIFQGMEELSRRYPDFTVCRSIGTSHDGRDIPMMRVGLGKKTLVLTAGIHGRESVNPVLLVKMLEDYCQAFQDREERYGYPVQTLLNGCSVVVIPLVNPDGYEIALRGFSVIHNPVLRQLCKMKEIGWQHWKYNARGVDINRNFPCRSYIQQQLGEYPASENETQALIQVFQDYDTLGYVDFHSRGRIIYYYRQAMPFAYNQRNHKLARYLQKLSDYSLGKREEEYLSHLNGGRPVNYFSEFLGKPAITVETVEEDASYPLDPSYQEKTYREICALPLELLSRAK</sequence>
<feature type="domain" description="Peptidase M14" evidence="8">
    <location>
        <begin position="6"/>
        <end position="296"/>
    </location>
</feature>
<reference evidence="9" key="1">
    <citation type="submission" date="2020-10" db="EMBL/GenBank/DDBJ databases">
        <authorList>
            <person name="Gilroy R."/>
        </authorList>
    </citation>
    <scope>NUCLEOTIDE SEQUENCE</scope>
    <source>
        <strain evidence="9">ChiBcec2-4451</strain>
    </source>
</reference>
<evidence type="ECO:0000256" key="4">
    <source>
        <dbReference type="ARBA" id="ARBA00022801"/>
    </source>
</evidence>
<dbReference type="PRINTS" id="PR00765">
    <property type="entry name" value="CRBOXYPTASEA"/>
</dbReference>
<dbReference type="Gene3D" id="3.40.630.10">
    <property type="entry name" value="Zn peptidases"/>
    <property type="match status" value="1"/>
</dbReference>
<dbReference type="AlphaFoldDB" id="A0A9D1T6U6"/>
<organism evidence="9 10">
    <name type="scientific">Candidatus Pullilachnospira stercoravium</name>
    <dbReference type="NCBI Taxonomy" id="2840913"/>
    <lineage>
        <taxon>Bacteria</taxon>
        <taxon>Bacillati</taxon>
        <taxon>Bacillota</taxon>
        <taxon>Clostridia</taxon>
        <taxon>Lachnospirales</taxon>
        <taxon>Lachnospiraceae</taxon>
        <taxon>Lachnospiraceae incertae sedis</taxon>
        <taxon>Candidatus Pullilachnospira</taxon>
    </lineage>
</organism>
<protein>
    <recommendedName>
        <fullName evidence="8">Peptidase M14 domain-containing protein</fullName>
    </recommendedName>
</protein>
<evidence type="ECO:0000313" key="9">
    <source>
        <dbReference type="EMBL" id="HIV13737.1"/>
    </source>
</evidence>
<evidence type="ECO:0000256" key="1">
    <source>
        <dbReference type="ARBA" id="ARBA00001947"/>
    </source>
</evidence>
<evidence type="ECO:0000256" key="6">
    <source>
        <dbReference type="ARBA" id="ARBA00023049"/>
    </source>
</evidence>
<evidence type="ECO:0000256" key="2">
    <source>
        <dbReference type="ARBA" id="ARBA00005988"/>
    </source>
</evidence>
<evidence type="ECO:0000259" key="8">
    <source>
        <dbReference type="PROSITE" id="PS52035"/>
    </source>
</evidence>
<dbReference type="GO" id="GO:0005615">
    <property type="term" value="C:extracellular space"/>
    <property type="evidence" value="ECO:0007669"/>
    <property type="project" value="TreeGrafter"/>
</dbReference>
<dbReference type="SUPFAM" id="SSF53187">
    <property type="entry name" value="Zn-dependent exopeptidases"/>
    <property type="match status" value="1"/>
</dbReference>
<evidence type="ECO:0000256" key="5">
    <source>
        <dbReference type="ARBA" id="ARBA00022833"/>
    </source>
</evidence>
<evidence type="ECO:0000256" key="3">
    <source>
        <dbReference type="ARBA" id="ARBA00022670"/>
    </source>
</evidence>
<keyword evidence="4" id="KW-0378">Hydrolase</keyword>
<dbReference type="Pfam" id="PF00246">
    <property type="entry name" value="Peptidase_M14"/>
    <property type="match status" value="1"/>
</dbReference>
<reference evidence="9" key="2">
    <citation type="journal article" date="2021" name="PeerJ">
        <title>Extensive microbial diversity within the chicken gut microbiome revealed by metagenomics and culture.</title>
        <authorList>
            <person name="Gilroy R."/>
            <person name="Ravi A."/>
            <person name="Getino M."/>
            <person name="Pursley I."/>
            <person name="Horton D.L."/>
            <person name="Alikhan N.F."/>
            <person name="Baker D."/>
            <person name="Gharbi K."/>
            <person name="Hall N."/>
            <person name="Watson M."/>
            <person name="Adriaenssens E.M."/>
            <person name="Foster-Nyarko E."/>
            <person name="Jarju S."/>
            <person name="Secka A."/>
            <person name="Antonio M."/>
            <person name="Oren A."/>
            <person name="Chaudhuri R.R."/>
            <person name="La Ragione R."/>
            <person name="Hildebrand F."/>
            <person name="Pallen M.J."/>
        </authorList>
    </citation>
    <scope>NUCLEOTIDE SEQUENCE</scope>
    <source>
        <strain evidence="9">ChiBcec2-4451</strain>
    </source>
</reference>
<comment type="similarity">
    <text evidence="2 7">Belongs to the peptidase M14 family.</text>
</comment>
<dbReference type="GO" id="GO:0004181">
    <property type="term" value="F:metallocarboxypeptidase activity"/>
    <property type="evidence" value="ECO:0007669"/>
    <property type="project" value="InterPro"/>
</dbReference>
<proteinExistence type="inferred from homology"/>